<reference evidence="1" key="2">
    <citation type="journal article" date="2022" name="New Phytol.">
        <title>Evolutionary transition to the ectomycorrhizal habit in the genomes of a hyperdiverse lineage of mushroom-forming fungi.</title>
        <authorList>
            <person name="Looney B."/>
            <person name="Miyauchi S."/>
            <person name="Morin E."/>
            <person name="Drula E."/>
            <person name="Courty P.E."/>
            <person name="Kohler A."/>
            <person name="Kuo A."/>
            <person name="LaButti K."/>
            <person name="Pangilinan J."/>
            <person name="Lipzen A."/>
            <person name="Riley R."/>
            <person name="Andreopoulos W."/>
            <person name="He G."/>
            <person name="Johnson J."/>
            <person name="Nolan M."/>
            <person name="Tritt A."/>
            <person name="Barry K.W."/>
            <person name="Grigoriev I.V."/>
            <person name="Nagy L.G."/>
            <person name="Hibbett D."/>
            <person name="Henrissat B."/>
            <person name="Matheny P.B."/>
            <person name="Labbe J."/>
            <person name="Martin F.M."/>
        </authorList>
    </citation>
    <scope>NUCLEOTIDE SEQUENCE</scope>
    <source>
        <strain evidence="1">FP105234-sp</strain>
    </source>
</reference>
<keyword evidence="2" id="KW-1185">Reference proteome</keyword>
<comment type="caution">
    <text evidence="1">The sequence shown here is derived from an EMBL/GenBank/DDBJ whole genome shotgun (WGS) entry which is preliminary data.</text>
</comment>
<evidence type="ECO:0000313" key="1">
    <source>
        <dbReference type="EMBL" id="KAI0045711.1"/>
    </source>
</evidence>
<sequence>MTPRTAIPSVFDVALLPTANARLRSVALIHEPGDTRSCQDTDIITTLSEGERGPAPLLESLTVTHEPELEPRNVYLPPCFLASDAPCLQSLVLQRCAISWESPLLRNLAHLSITLLRTSQFRGRRLPDGHNLSKRQLYDVLRNMPSLETVILKHALGGVSKTHGVFPDSIRFPRLISLSIADKLSNCVCLMGMVSIPPSTLCNLDIANFDLKPGFLPSLSQLGADAFPIRSLSFGEPRKPSEKFNICCWSAQQNWCSPTPRGDQPRWKLNTPVYNLNPSEMTKMGRLCLDELQEAWLDFTEAVAIYLWNTRDWAAVFERAPHVRSILVTAPDGADMNQFLRALDAPTPQTLLFPELRCLVFREIDRQEGTVDSLDVEDSDDDELSWMDTFVNPLVSCLSARLERGNTLDLLQLPEKYQGQAWIGRVEGVVSKLVFGPDIARRE</sequence>
<dbReference type="EMBL" id="MU275944">
    <property type="protein sequence ID" value="KAI0045711.1"/>
    <property type="molecule type" value="Genomic_DNA"/>
</dbReference>
<accession>A0ACB8RPS4</accession>
<name>A0ACB8RPS4_9AGAM</name>
<proteinExistence type="predicted"/>
<dbReference type="Proteomes" id="UP000814033">
    <property type="component" value="Unassembled WGS sequence"/>
</dbReference>
<organism evidence="1 2">
    <name type="scientific">Auriscalpium vulgare</name>
    <dbReference type="NCBI Taxonomy" id="40419"/>
    <lineage>
        <taxon>Eukaryota</taxon>
        <taxon>Fungi</taxon>
        <taxon>Dikarya</taxon>
        <taxon>Basidiomycota</taxon>
        <taxon>Agaricomycotina</taxon>
        <taxon>Agaricomycetes</taxon>
        <taxon>Russulales</taxon>
        <taxon>Auriscalpiaceae</taxon>
        <taxon>Auriscalpium</taxon>
    </lineage>
</organism>
<gene>
    <name evidence="1" type="ORF">FA95DRAFT_95965</name>
</gene>
<protein>
    <submittedName>
        <fullName evidence="1">Uncharacterized protein</fullName>
    </submittedName>
</protein>
<evidence type="ECO:0000313" key="2">
    <source>
        <dbReference type="Proteomes" id="UP000814033"/>
    </source>
</evidence>
<reference evidence="1" key="1">
    <citation type="submission" date="2021-02" db="EMBL/GenBank/DDBJ databases">
        <authorList>
            <consortium name="DOE Joint Genome Institute"/>
            <person name="Ahrendt S."/>
            <person name="Looney B.P."/>
            <person name="Miyauchi S."/>
            <person name="Morin E."/>
            <person name="Drula E."/>
            <person name="Courty P.E."/>
            <person name="Chicoki N."/>
            <person name="Fauchery L."/>
            <person name="Kohler A."/>
            <person name="Kuo A."/>
            <person name="Labutti K."/>
            <person name="Pangilinan J."/>
            <person name="Lipzen A."/>
            <person name="Riley R."/>
            <person name="Andreopoulos W."/>
            <person name="He G."/>
            <person name="Johnson J."/>
            <person name="Barry K.W."/>
            <person name="Grigoriev I.V."/>
            <person name="Nagy L."/>
            <person name="Hibbett D."/>
            <person name="Henrissat B."/>
            <person name="Matheny P.B."/>
            <person name="Labbe J."/>
            <person name="Martin F."/>
        </authorList>
    </citation>
    <scope>NUCLEOTIDE SEQUENCE</scope>
    <source>
        <strain evidence="1">FP105234-sp</strain>
    </source>
</reference>